<keyword evidence="3" id="KW-1185">Reference proteome</keyword>
<keyword evidence="1" id="KW-0732">Signal</keyword>
<dbReference type="AlphaFoldDB" id="A0A1I7YT44"/>
<feature type="domain" description="DUF5648" evidence="2">
    <location>
        <begin position="194"/>
        <end position="330"/>
    </location>
</feature>
<evidence type="ECO:0000256" key="1">
    <source>
        <dbReference type="SAM" id="SignalP"/>
    </source>
</evidence>
<name>A0A1I7YT44_9BILA</name>
<sequence>MASSLWTVALLFSLAVGGAQASAVNHEDFGSRRELDMAAFCEKHNGVGIFGVCYEVIPLDEVKTAKNKGGKSALLQPNVYQMRETCRKHIVPHVTNEILENIVDFGLAKINAAVELEMLKTGLVARKEKYVIAGNERHCFGRVCSKLSGFICSYEFKNRTQLPSLMPTQFPKGVTPVDTTQAEIKKNVLDHLKPLLRGFNHQSKKHVYQHDLVALSSFLSKGYTREANMGKVLPYKSYEANKAKIDSLCPDLVTVYEYKNGTKQVFSKDASLAGLEKKGAFMKGSLKKGYCGANTPLYRLDSAPVNNNVLYTTDMKEYDQLRKTSAFYQEPLGKAKGVVFYVWN</sequence>
<feature type="chain" id="PRO_5009312542" evidence="1">
    <location>
        <begin position="22"/>
        <end position="344"/>
    </location>
</feature>
<accession>A0A1I7YT44</accession>
<dbReference type="Pfam" id="PF18885">
    <property type="entry name" value="DUF5648"/>
    <property type="match status" value="1"/>
</dbReference>
<evidence type="ECO:0000259" key="2">
    <source>
        <dbReference type="Pfam" id="PF18885"/>
    </source>
</evidence>
<evidence type="ECO:0000313" key="4">
    <source>
        <dbReference type="WBParaSite" id="L893_g1957.t1"/>
    </source>
</evidence>
<proteinExistence type="predicted"/>
<dbReference type="Proteomes" id="UP000095287">
    <property type="component" value="Unplaced"/>
</dbReference>
<reference evidence="4" key="1">
    <citation type="submission" date="2016-11" db="UniProtKB">
        <authorList>
            <consortium name="WormBaseParasite"/>
        </authorList>
    </citation>
    <scope>IDENTIFICATION</scope>
</reference>
<dbReference type="WBParaSite" id="L893_g1957.t1">
    <property type="protein sequence ID" value="L893_g1957.t1"/>
    <property type="gene ID" value="L893_g1957"/>
</dbReference>
<evidence type="ECO:0000313" key="3">
    <source>
        <dbReference type="Proteomes" id="UP000095287"/>
    </source>
</evidence>
<dbReference type="InterPro" id="IPR043708">
    <property type="entry name" value="DUF5648"/>
</dbReference>
<protein>
    <submittedName>
        <fullName evidence="4">SCP domain-containing protein</fullName>
    </submittedName>
</protein>
<feature type="signal peptide" evidence="1">
    <location>
        <begin position="1"/>
        <end position="21"/>
    </location>
</feature>
<organism evidence="3 4">
    <name type="scientific">Steinernema glaseri</name>
    <dbReference type="NCBI Taxonomy" id="37863"/>
    <lineage>
        <taxon>Eukaryota</taxon>
        <taxon>Metazoa</taxon>
        <taxon>Ecdysozoa</taxon>
        <taxon>Nematoda</taxon>
        <taxon>Chromadorea</taxon>
        <taxon>Rhabditida</taxon>
        <taxon>Tylenchina</taxon>
        <taxon>Panagrolaimomorpha</taxon>
        <taxon>Strongyloidoidea</taxon>
        <taxon>Steinernematidae</taxon>
        <taxon>Steinernema</taxon>
    </lineage>
</organism>